<dbReference type="InterPro" id="IPR035906">
    <property type="entry name" value="MetI-like_sf"/>
</dbReference>
<evidence type="ECO:0000256" key="3">
    <source>
        <dbReference type="ARBA" id="ARBA00022475"/>
    </source>
</evidence>
<keyword evidence="4 7" id="KW-0812">Transmembrane</keyword>
<feature type="transmembrane region" description="Helical" evidence="7">
    <location>
        <begin position="373"/>
        <end position="394"/>
    </location>
</feature>
<dbReference type="AlphaFoldDB" id="A0A368BVI0"/>
<dbReference type="Proteomes" id="UP000253307">
    <property type="component" value="Unassembled WGS sequence"/>
</dbReference>
<keyword evidence="6 7" id="KW-0472">Membrane</keyword>
<organism evidence="9 10">
    <name type="scientific">SAR86 cluster bacterium</name>
    <dbReference type="NCBI Taxonomy" id="2030880"/>
    <lineage>
        <taxon>Bacteria</taxon>
        <taxon>Pseudomonadati</taxon>
        <taxon>Pseudomonadota</taxon>
        <taxon>Gammaproteobacteria</taxon>
        <taxon>SAR86 cluster</taxon>
    </lineage>
</organism>
<feature type="transmembrane region" description="Helical" evidence="7">
    <location>
        <begin position="310"/>
        <end position="333"/>
    </location>
</feature>
<sequence>MEHLKPWFHIALPVVIAINIFFLSFIALIAFAESSLTLEHQRIISVSINTITLGLFTSCLSILFGTFFAVLTTYYDFPLKKIISVALVLPIAFPLYVYAFIFVGGLEYSGGIATWIRSFDIEIGSPRNILSGAIIFSLCVYPYIYLFTKSRLSNISFSIFLASKSLGNSNVKTIFKVILPLVKPAIIAGAILAFFEVIADFGGVTVLQIQTLTTEIYSTWYGLQDFIGGARLSIVLFVIAMVVLIIEKVLQNQKSLSLNSADKIIPINSKYAIFQTILSIVFLLVVLVGPLVQLLAWIDISNFLSSLGTAYLANSIVLGVICALIILIVGLLISLGYKLAASSSLIYQFSLIGYAVPGTVIAVGLMLVVDSFFGMSVTLFGVTGLIVCLVIRFLPIGYRYFSTALDQIPKNNTHVLALHNLKSWSAFKNGYLGFLKKPFVFGFLFITIECMKEQPATILLRPSGFETLSTQVYNFTNEGQWELAANPSLVLVIISTLLAIILVTESKQNK</sequence>
<evidence type="ECO:0000256" key="4">
    <source>
        <dbReference type="ARBA" id="ARBA00022692"/>
    </source>
</evidence>
<evidence type="ECO:0000256" key="5">
    <source>
        <dbReference type="ARBA" id="ARBA00022989"/>
    </source>
</evidence>
<dbReference type="CDD" id="cd06261">
    <property type="entry name" value="TM_PBP2"/>
    <property type="match status" value="1"/>
</dbReference>
<dbReference type="GO" id="GO:0005886">
    <property type="term" value="C:plasma membrane"/>
    <property type="evidence" value="ECO:0007669"/>
    <property type="project" value="UniProtKB-SubCell"/>
</dbReference>
<dbReference type="InterPro" id="IPR000515">
    <property type="entry name" value="MetI-like"/>
</dbReference>
<evidence type="ECO:0000313" key="10">
    <source>
        <dbReference type="Proteomes" id="UP000253307"/>
    </source>
</evidence>
<feature type="transmembrane region" description="Helical" evidence="7">
    <location>
        <begin position="129"/>
        <end position="148"/>
    </location>
</feature>
<feature type="transmembrane region" description="Helical" evidence="7">
    <location>
        <begin position="185"/>
        <end position="209"/>
    </location>
</feature>
<evidence type="ECO:0000256" key="7">
    <source>
        <dbReference type="RuleBase" id="RU363032"/>
    </source>
</evidence>
<keyword evidence="2 7" id="KW-0813">Transport</keyword>
<dbReference type="GO" id="GO:0055085">
    <property type="term" value="P:transmembrane transport"/>
    <property type="evidence" value="ECO:0007669"/>
    <property type="project" value="InterPro"/>
</dbReference>
<keyword evidence="5 7" id="KW-1133">Transmembrane helix</keyword>
<feature type="transmembrane region" description="Helical" evidence="7">
    <location>
        <begin position="7"/>
        <end position="31"/>
    </location>
</feature>
<dbReference type="Gene3D" id="1.10.3720.10">
    <property type="entry name" value="MetI-like"/>
    <property type="match status" value="2"/>
</dbReference>
<feature type="transmembrane region" description="Helical" evidence="7">
    <location>
        <begin position="483"/>
        <end position="504"/>
    </location>
</feature>
<accession>A0A368BVI0</accession>
<feature type="transmembrane region" description="Helical" evidence="7">
    <location>
        <begin position="51"/>
        <end position="75"/>
    </location>
</feature>
<dbReference type="PANTHER" id="PTHR30183">
    <property type="entry name" value="MOLYBDENUM TRANSPORT SYSTEM PERMEASE PROTEIN MODB"/>
    <property type="match status" value="1"/>
</dbReference>
<feature type="domain" description="ABC transmembrane type-1" evidence="8">
    <location>
        <begin position="47"/>
        <end position="247"/>
    </location>
</feature>
<evidence type="ECO:0000313" key="9">
    <source>
        <dbReference type="EMBL" id="RCL40877.1"/>
    </source>
</evidence>
<evidence type="ECO:0000256" key="1">
    <source>
        <dbReference type="ARBA" id="ARBA00004651"/>
    </source>
</evidence>
<proteinExistence type="inferred from homology"/>
<keyword evidence="3" id="KW-1003">Cell membrane</keyword>
<dbReference type="SUPFAM" id="SSF161098">
    <property type="entry name" value="MetI-like"/>
    <property type="match status" value="2"/>
</dbReference>
<dbReference type="Pfam" id="PF00528">
    <property type="entry name" value="BPD_transp_1"/>
    <property type="match status" value="1"/>
</dbReference>
<reference evidence="9 10" key="1">
    <citation type="journal article" date="2018" name="Microbiome">
        <title>Fine metagenomic profile of the Mediterranean stratified and mixed water columns revealed by assembly and recruitment.</title>
        <authorList>
            <person name="Haro-Moreno J.M."/>
            <person name="Lopez-Perez M."/>
            <person name="De La Torre J.R."/>
            <person name="Picazo A."/>
            <person name="Camacho A."/>
            <person name="Rodriguez-Valera F."/>
        </authorList>
    </citation>
    <scope>NUCLEOTIDE SEQUENCE [LARGE SCALE GENOMIC DNA]</scope>
    <source>
        <strain evidence="9">MED-G82</strain>
    </source>
</reference>
<gene>
    <name evidence="9" type="ORF">DBW96_02930</name>
</gene>
<feature type="domain" description="ABC transmembrane type-1" evidence="8">
    <location>
        <begin position="312"/>
        <end position="502"/>
    </location>
</feature>
<feature type="transmembrane region" description="Helical" evidence="7">
    <location>
        <begin position="82"/>
        <end position="109"/>
    </location>
</feature>
<evidence type="ECO:0000256" key="6">
    <source>
        <dbReference type="ARBA" id="ARBA00023136"/>
    </source>
</evidence>
<dbReference type="EMBL" id="QOPE01000019">
    <property type="protein sequence ID" value="RCL40877.1"/>
    <property type="molecule type" value="Genomic_DNA"/>
</dbReference>
<feature type="transmembrane region" description="Helical" evidence="7">
    <location>
        <begin position="271"/>
        <end position="298"/>
    </location>
</feature>
<evidence type="ECO:0000259" key="8">
    <source>
        <dbReference type="PROSITE" id="PS50928"/>
    </source>
</evidence>
<dbReference type="PANTHER" id="PTHR30183:SF2">
    <property type="entry name" value="IRON UTILIZATION PROTEIN"/>
    <property type="match status" value="1"/>
</dbReference>
<dbReference type="PROSITE" id="PS50928">
    <property type="entry name" value="ABC_TM1"/>
    <property type="match status" value="2"/>
</dbReference>
<comment type="caution">
    <text evidence="9">The sequence shown here is derived from an EMBL/GenBank/DDBJ whole genome shotgun (WGS) entry which is preliminary data.</text>
</comment>
<protein>
    <submittedName>
        <fullName evidence="9">Iron ABC transporter permease</fullName>
    </submittedName>
</protein>
<name>A0A368BVI0_9GAMM</name>
<feature type="transmembrane region" description="Helical" evidence="7">
    <location>
        <begin position="229"/>
        <end position="250"/>
    </location>
</feature>
<feature type="transmembrane region" description="Helical" evidence="7">
    <location>
        <begin position="345"/>
        <end position="367"/>
    </location>
</feature>
<comment type="similarity">
    <text evidence="7">Belongs to the binding-protein-dependent transport system permease family.</text>
</comment>
<evidence type="ECO:0000256" key="2">
    <source>
        <dbReference type="ARBA" id="ARBA00022448"/>
    </source>
</evidence>
<comment type="subcellular location">
    <subcellularLocation>
        <location evidence="1 7">Cell membrane</location>
        <topology evidence="1 7">Multi-pass membrane protein</topology>
    </subcellularLocation>
</comment>